<keyword evidence="4" id="KW-1185">Reference proteome</keyword>
<dbReference type="AlphaFoldDB" id="A0A7X6MDF5"/>
<proteinExistence type="predicted"/>
<protein>
    <submittedName>
        <fullName evidence="3">DsbA family protein</fullName>
    </submittedName>
</protein>
<dbReference type="PROSITE" id="PS51257">
    <property type="entry name" value="PROKAR_LIPOPROTEIN"/>
    <property type="match status" value="1"/>
</dbReference>
<keyword evidence="2" id="KW-0732">Signal</keyword>
<feature type="region of interest" description="Disordered" evidence="1">
    <location>
        <begin position="33"/>
        <end position="54"/>
    </location>
</feature>
<organism evidence="3 4">
    <name type="scientific">Nocardiopsis alborubida</name>
    <dbReference type="NCBI Taxonomy" id="146802"/>
    <lineage>
        <taxon>Bacteria</taxon>
        <taxon>Bacillati</taxon>
        <taxon>Actinomycetota</taxon>
        <taxon>Actinomycetes</taxon>
        <taxon>Streptosporangiales</taxon>
        <taxon>Nocardiopsidaceae</taxon>
        <taxon>Nocardiopsis</taxon>
    </lineage>
</organism>
<evidence type="ECO:0000313" key="3">
    <source>
        <dbReference type="EMBL" id="NKY99423.1"/>
    </source>
</evidence>
<feature type="signal peptide" evidence="2">
    <location>
        <begin position="1"/>
        <end position="32"/>
    </location>
</feature>
<evidence type="ECO:0000313" key="4">
    <source>
        <dbReference type="Proteomes" id="UP000553209"/>
    </source>
</evidence>
<name>A0A7X6MDF5_9ACTN</name>
<comment type="caution">
    <text evidence="3">The sequence shown here is derived from an EMBL/GenBank/DDBJ whole genome shotgun (WGS) entry which is preliminary data.</text>
</comment>
<dbReference type="EMBL" id="JAAXPG010000015">
    <property type="protein sequence ID" value="NKY99423.1"/>
    <property type="molecule type" value="Genomic_DNA"/>
</dbReference>
<dbReference type="Proteomes" id="UP000553209">
    <property type="component" value="Unassembled WGS sequence"/>
</dbReference>
<evidence type="ECO:0000256" key="2">
    <source>
        <dbReference type="SAM" id="SignalP"/>
    </source>
</evidence>
<sequence>MSEPPRRNSAPALLLTGMACALLLLTALFMNAEDPGAADSPGETAADTVSDEMRAAGEEIARRDPADPHAMGPVDAPVVMVAYSD</sequence>
<feature type="non-terminal residue" evidence="3">
    <location>
        <position position="85"/>
    </location>
</feature>
<gene>
    <name evidence="3" type="ORF">HGB44_17375</name>
</gene>
<feature type="chain" id="PRO_5038918784" evidence="2">
    <location>
        <begin position="33"/>
        <end position="85"/>
    </location>
</feature>
<accession>A0A7X6MDF5</accession>
<reference evidence="3 4" key="1">
    <citation type="submission" date="2020-04" db="EMBL/GenBank/DDBJ databases">
        <title>MicrobeNet Type strains.</title>
        <authorList>
            <person name="Nicholson A.C."/>
        </authorList>
    </citation>
    <scope>NUCLEOTIDE SEQUENCE [LARGE SCALE GENOMIC DNA]</scope>
    <source>
        <strain evidence="3 4">ATCC 23612</strain>
    </source>
</reference>
<evidence type="ECO:0000256" key="1">
    <source>
        <dbReference type="SAM" id="MobiDB-lite"/>
    </source>
</evidence>